<comment type="function">
    <text evidence="8">Catalyzes the acetylation of L-2,4-diaminobutyrate (DABA) to gamma-N-acetyl-alpha,gamma-diaminobutyric acid (ADABA) with acetyl coenzyme A.</text>
</comment>
<dbReference type="NCBIfam" id="TIGR02406">
    <property type="entry name" value="ectoine_EctA"/>
    <property type="match status" value="1"/>
</dbReference>
<reference evidence="10 11" key="1">
    <citation type="submission" date="2022-05" db="EMBL/GenBank/DDBJ databases">
        <title>Microbulbifer sp. nov., isolated from sponge.</title>
        <authorList>
            <person name="Gao L."/>
        </authorList>
    </citation>
    <scope>NUCLEOTIDE SEQUENCE [LARGE SCALE GENOMIC DNA]</scope>
    <source>
        <strain evidence="10 11">MI-G</strain>
    </source>
</reference>
<evidence type="ECO:0000256" key="7">
    <source>
        <dbReference type="ARBA" id="ARBA00048924"/>
    </source>
</evidence>
<dbReference type="Proteomes" id="UP001321520">
    <property type="component" value="Chromosome"/>
</dbReference>
<dbReference type="Gene3D" id="3.40.630.30">
    <property type="match status" value="1"/>
</dbReference>
<evidence type="ECO:0000256" key="8">
    <source>
        <dbReference type="RuleBase" id="RU365045"/>
    </source>
</evidence>
<keyword evidence="6 8" id="KW-0012">Acyltransferase</keyword>
<evidence type="ECO:0000313" key="10">
    <source>
        <dbReference type="EMBL" id="WKD49090.1"/>
    </source>
</evidence>
<comment type="similarity">
    <text evidence="2 8">Belongs to the acetyltransferase family. EctA subfamily.</text>
</comment>
<keyword evidence="5 8" id="KW-0808">Transferase</keyword>
<dbReference type="EC" id="2.3.1.178" evidence="3 8"/>
<evidence type="ECO:0000256" key="1">
    <source>
        <dbReference type="ARBA" id="ARBA00004978"/>
    </source>
</evidence>
<dbReference type="PROSITE" id="PS51186">
    <property type="entry name" value="GNAT"/>
    <property type="match status" value="1"/>
</dbReference>
<evidence type="ECO:0000256" key="2">
    <source>
        <dbReference type="ARBA" id="ARBA00010712"/>
    </source>
</evidence>
<comment type="pathway">
    <text evidence="1 8">Amine and polyamine biosynthesis; ectoine biosynthesis; L-ectoine from L-aspartate 4-semialdehyde: step 2/3.</text>
</comment>
<dbReference type="InterPro" id="IPR000182">
    <property type="entry name" value="GNAT_dom"/>
</dbReference>
<accession>A0ABY9E9G5</accession>
<dbReference type="Pfam" id="PF00583">
    <property type="entry name" value="Acetyltransf_1"/>
    <property type="match status" value="1"/>
</dbReference>
<dbReference type="GO" id="GO:0033816">
    <property type="term" value="F:diaminobutyrate acetyltransferase activity"/>
    <property type="evidence" value="ECO:0007669"/>
    <property type="project" value="UniProtKB-EC"/>
</dbReference>
<dbReference type="RefSeq" id="WP_301414876.1">
    <property type="nucleotide sequence ID" value="NZ_CP098023.1"/>
</dbReference>
<evidence type="ECO:0000256" key="5">
    <source>
        <dbReference type="ARBA" id="ARBA00022679"/>
    </source>
</evidence>
<dbReference type="EMBL" id="CP098023">
    <property type="protein sequence ID" value="WKD49090.1"/>
    <property type="molecule type" value="Genomic_DNA"/>
</dbReference>
<name>A0ABY9E9G5_9GAMM</name>
<protein>
    <recommendedName>
        <fullName evidence="4 8">L-2,4-diaminobutyric acid acetyltransferase</fullName>
        <shortName evidence="8">DABA acetyltransferase</shortName>
        <ecNumber evidence="3 8">2.3.1.178</ecNumber>
    </recommendedName>
</protein>
<evidence type="ECO:0000256" key="3">
    <source>
        <dbReference type="ARBA" id="ARBA00012355"/>
    </source>
</evidence>
<keyword evidence="11" id="KW-1185">Reference proteome</keyword>
<feature type="domain" description="N-acetyltransferase" evidence="9">
    <location>
        <begin position="5"/>
        <end position="145"/>
    </location>
</feature>
<dbReference type="InterPro" id="IPR012772">
    <property type="entry name" value="Ectoine_EctA"/>
</dbReference>
<evidence type="ECO:0000256" key="6">
    <source>
        <dbReference type="ARBA" id="ARBA00023315"/>
    </source>
</evidence>
<evidence type="ECO:0000259" key="9">
    <source>
        <dbReference type="PROSITE" id="PS51186"/>
    </source>
</evidence>
<evidence type="ECO:0000256" key="4">
    <source>
        <dbReference type="ARBA" id="ARBA00017935"/>
    </source>
</evidence>
<comment type="catalytic activity">
    <reaction evidence="7 8">
        <text>L-2,4-diaminobutanoate + acetyl-CoA = (2S)-4-acetamido-2-aminobutanoate + CoA + H(+)</text>
        <dbReference type="Rhea" id="RHEA:16901"/>
        <dbReference type="ChEBI" id="CHEBI:15378"/>
        <dbReference type="ChEBI" id="CHEBI:57287"/>
        <dbReference type="ChEBI" id="CHEBI:57288"/>
        <dbReference type="ChEBI" id="CHEBI:58761"/>
        <dbReference type="ChEBI" id="CHEBI:58929"/>
        <dbReference type="EC" id="2.3.1.178"/>
    </reaction>
</comment>
<dbReference type="InterPro" id="IPR016181">
    <property type="entry name" value="Acyl_CoA_acyltransferase"/>
</dbReference>
<dbReference type="SUPFAM" id="SSF55729">
    <property type="entry name" value="Acyl-CoA N-acyltransferases (Nat)"/>
    <property type="match status" value="1"/>
</dbReference>
<evidence type="ECO:0000313" key="11">
    <source>
        <dbReference type="Proteomes" id="UP001321520"/>
    </source>
</evidence>
<proteinExistence type="inferred from homology"/>
<sequence>MVESILLRLPRLEDGMSVFRLIEGCPPLDVNSSYCNLLQCSHFANTSVTAELDGDIVGFISGYAIHERANTLFVWQVAVSERARGIGLASRMLAHILARPQCNGFRYLETTITKENQASWALFRSFAKKQEADFESSVWMEKETHFAGQHDSETLVRIGPFNLHS</sequence>
<organism evidence="10 11">
    <name type="scientific">Microbulbifer spongiae</name>
    <dbReference type="NCBI Taxonomy" id="2944933"/>
    <lineage>
        <taxon>Bacteria</taxon>
        <taxon>Pseudomonadati</taxon>
        <taxon>Pseudomonadota</taxon>
        <taxon>Gammaproteobacteria</taxon>
        <taxon>Cellvibrionales</taxon>
        <taxon>Microbulbiferaceae</taxon>
        <taxon>Microbulbifer</taxon>
    </lineage>
</organism>
<gene>
    <name evidence="8 10" type="primary">ectA</name>
    <name evidence="10" type="ORF">M8T91_14480</name>
</gene>
<dbReference type="CDD" id="cd04301">
    <property type="entry name" value="NAT_SF"/>
    <property type="match status" value="1"/>
</dbReference>